<name>A0ABV8S818_9BACL</name>
<dbReference type="InterPro" id="IPR036390">
    <property type="entry name" value="WH_DNA-bd_sf"/>
</dbReference>
<comment type="caution">
    <text evidence="3">The sequence shown here is derived from an EMBL/GenBank/DDBJ whole genome shotgun (WGS) entry which is preliminary data.</text>
</comment>
<keyword evidence="4" id="KW-1185">Reference proteome</keyword>
<evidence type="ECO:0000313" key="4">
    <source>
        <dbReference type="Proteomes" id="UP001595755"/>
    </source>
</evidence>
<protein>
    <submittedName>
        <fullName evidence="3">MarR family winged helix-turn-helix transcriptional regulator</fullName>
    </submittedName>
</protein>
<evidence type="ECO:0000313" key="3">
    <source>
        <dbReference type="EMBL" id="MFC4303721.1"/>
    </source>
</evidence>
<dbReference type="SMART" id="SM00347">
    <property type="entry name" value="HTH_MARR"/>
    <property type="match status" value="1"/>
</dbReference>
<dbReference type="PANTHER" id="PTHR33164:SF101">
    <property type="entry name" value="TRANSCRIPTIONAL REPRESSOR MPRA"/>
    <property type="match status" value="1"/>
</dbReference>
<proteinExistence type="predicted"/>
<dbReference type="InterPro" id="IPR036388">
    <property type="entry name" value="WH-like_DNA-bd_sf"/>
</dbReference>
<dbReference type="PANTHER" id="PTHR33164">
    <property type="entry name" value="TRANSCRIPTIONAL REGULATOR, MARR FAMILY"/>
    <property type="match status" value="1"/>
</dbReference>
<evidence type="ECO:0000256" key="1">
    <source>
        <dbReference type="ARBA" id="ARBA00023125"/>
    </source>
</evidence>
<dbReference type="Pfam" id="PF12802">
    <property type="entry name" value="MarR_2"/>
    <property type="match status" value="1"/>
</dbReference>
<dbReference type="Gene3D" id="1.10.10.10">
    <property type="entry name" value="Winged helix-like DNA-binding domain superfamily/Winged helix DNA-binding domain"/>
    <property type="match status" value="1"/>
</dbReference>
<organism evidence="3 4">
    <name type="scientific">Cohnella boryungensis</name>
    <dbReference type="NCBI Taxonomy" id="768479"/>
    <lineage>
        <taxon>Bacteria</taxon>
        <taxon>Bacillati</taxon>
        <taxon>Bacillota</taxon>
        <taxon>Bacilli</taxon>
        <taxon>Bacillales</taxon>
        <taxon>Paenibacillaceae</taxon>
        <taxon>Cohnella</taxon>
    </lineage>
</organism>
<dbReference type="InterPro" id="IPR039422">
    <property type="entry name" value="MarR/SlyA-like"/>
</dbReference>
<dbReference type="InterPro" id="IPR000835">
    <property type="entry name" value="HTH_MarR-typ"/>
</dbReference>
<gene>
    <name evidence="3" type="ORF">ACFO1S_09650</name>
</gene>
<sequence>MLQNYLNECMYFTATRLSRVITKVVEEEFAKCGLSPTSAFLILAVIEDEGISQKKLGEILHHQPSTVTRLIEKLVVKGYLYNRVEGRMSLIYTTDKGKALEPVIHECWNNLRLWTYDKLGDQEADEMTARLLAISERLEAK</sequence>
<accession>A0ABV8S818</accession>
<dbReference type="EMBL" id="JBHSED010000014">
    <property type="protein sequence ID" value="MFC4303721.1"/>
    <property type="molecule type" value="Genomic_DNA"/>
</dbReference>
<dbReference type="RefSeq" id="WP_204605026.1">
    <property type="nucleotide sequence ID" value="NZ_JBHSED010000014.1"/>
</dbReference>
<evidence type="ECO:0000259" key="2">
    <source>
        <dbReference type="SMART" id="SM00347"/>
    </source>
</evidence>
<dbReference type="Proteomes" id="UP001595755">
    <property type="component" value="Unassembled WGS sequence"/>
</dbReference>
<keyword evidence="1" id="KW-0238">DNA-binding</keyword>
<feature type="domain" description="HTH marR-type" evidence="2">
    <location>
        <begin position="27"/>
        <end position="127"/>
    </location>
</feature>
<reference evidence="4" key="1">
    <citation type="journal article" date="2019" name="Int. J. Syst. Evol. Microbiol.">
        <title>The Global Catalogue of Microorganisms (GCM) 10K type strain sequencing project: providing services to taxonomists for standard genome sequencing and annotation.</title>
        <authorList>
            <consortium name="The Broad Institute Genomics Platform"/>
            <consortium name="The Broad Institute Genome Sequencing Center for Infectious Disease"/>
            <person name="Wu L."/>
            <person name="Ma J."/>
        </authorList>
    </citation>
    <scope>NUCLEOTIDE SEQUENCE [LARGE SCALE GENOMIC DNA]</scope>
    <source>
        <strain evidence="4">CGMCC 4.1641</strain>
    </source>
</reference>
<dbReference type="SUPFAM" id="SSF46785">
    <property type="entry name" value="Winged helix' DNA-binding domain"/>
    <property type="match status" value="1"/>
</dbReference>